<dbReference type="Gene3D" id="2.130.10.10">
    <property type="entry name" value="YVTN repeat-like/Quinoprotein amine dehydrogenase"/>
    <property type="match status" value="1"/>
</dbReference>
<dbReference type="InterPro" id="IPR015943">
    <property type="entry name" value="WD40/YVTN_repeat-like_dom_sf"/>
</dbReference>
<feature type="compositionally biased region" description="Low complexity" evidence="4">
    <location>
        <begin position="1034"/>
        <end position="1043"/>
    </location>
</feature>
<evidence type="ECO:0000313" key="7">
    <source>
        <dbReference type="Proteomes" id="UP000298138"/>
    </source>
</evidence>
<feature type="domain" description="WDR59/RTC1-like RING zinc finger" evidence="5">
    <location>
        <begin position="1324"/>
        <end position="1359"/>
    </location>
</feature>
<evidence type="ECO:0000256" key="3">
    <source>
        <dbReference type="PROSITE-ProRule" id="PRU00221"/>
    </source>
</evidence>
<dbReference type="STRING" id="341454.A0A4S2N049"/>
<dbReference type="FunCoup" id="A0A4S2N049">
    <property type="interactions" value="349"/>
</dbReference>
<name>A0A4S2N049_9PEZI</name>
<feature type="region of interest" description="Disordered" evidence="4">
    <location>
        <begin position="1409"/>
        <end position="1429"/>
    </location>
</feature>
<keyword evidence="1 3" id="KW-0853">WD repeat</keyword>
<dbReference type="EMBL" id="ML220115">
    <property type="protein sequence ID" value="TGZ82469.1"/>
    <property type="molecule type" value="Genomic_DNA"/>
</dbReference>
<evidence type="ECO:0000313" key="6">
    <source>
        <dbReference type="EMBL" id="TGZ82469.1"/>
    </source>
</evidence>
<dbReference type="Proteomes" id="UP000298138">
    <property type="component" value="Unassembled WGS sequence"/>
</dbReference>
<dbReference type="GO" id="GO:0034198">
    <property type="term" value="P:cellular response to amino acid starvation"/>
    <property type="evidence" value="ECO:0007669"/>
    <property type="project" value="TreeGrafter"/>
</dbReference>
<dbReference type="InterPro" id="IPR036322">
    <property type="entry name" value="WD40_repeat_dom_sf"/>
</dbReference>
<dbReference type="SUPFAM" id="SSF50978">
    <property type="entry name" value="WD40 repeat-like"/>
    <property type="match status" value="1"/>
</dbReference>
<dbReference type="SMART" id="SM00320">
    <property type="entry name" value="WD40"/>
    <property type="match status" value="6"/>
</dbReference>
<dbReference type="GO" id="GO:0035591">
    <property type="term" value="F:signaling adaptor activity"/>
    <property type="evidence" value="ECO:0007669"/>
    <property type="project" value="TreeGrafter"/>
</dbReference>
<dbReference type="Pfam" id="PF00400">
    <property type="entry name" value="WD40"/>
    <property type="match status" value="2"/>
</dbReference>
<feature type="compositionally biased region" description="Polar residues" evidence="4">
    <location>
        <begin position="500"/>
        <end position="514"/>
    </location>
</feature>
<feature type="region of interest" description="Disordered" evidence="4">
    <location>
        <begin position="1034"/>
        <end position="1057"/>
    </location>
</feature>
<dbReference type="PROSITE" id="PS50082">
    <property type="entry name" value="WD_REPEATS_2"/>
    <property type="match status" value="2"/>
</dbReference>
<feature type="compositionally biased region" description="Low complexity" evidence="4">
    <location>
        <begin position="750"/>
        <end position="762"/>
    </location>
</feature>
<dbReference type="PANTHER" id="PTHR46170:SF1">
    <property type="entry name" value="GATOR COMPLEX PROTEIN WDR59"/>
    <property type="match status" value="1"/>
</dbReference>
<dbReference type="Pfam" id="PF17120">
    <property type="entry name" value="zf-RING_16"/>
    <property type="match status" value="1"/>
</dbReference>
<dbReference type="InterPro" id="IPR049566">
    <property type="entry name" value="WDR59_RTC1-like_RING_Znf"/>
</dbReference>
<organism evidence="6 7">
    <name type="scientific">Ascodesmis nigricans</name>
    <dbReference type="NCBI Taxonomy" id="341454"/>
    <lineage>
        <taxon>Eukaryota</taxon>
        <taxon>Fungi</taxon>
        <taxon>Dikarya</taxon>
        <taxon>Ascomycota</taxon>
        <taxon>Pezizomycotina</taxon>
        <taxon>Pezizomycetes</taxon>
        <taxon>Pezizales</taxon>
        <taxon>Ascodesmidaceae</taxon>
        <taxon>Ascodesmis</taxon>
    </lineage>
</organism>
<dbReference type="InterPro" id="IPR001680">
    <property type="entry name" value="WD40_rpt"/>
</dbReference>
<dbReference type="GO" id="GO:1904263">
    <property type="term" value="P:positive regulation of TORC1 signaling"/>
    <property type="evidence" value="ECO:0007669"/>
    <property type="project" value="TreeGrafter"/>
</dbReference>
<dbReference type="PANTHER" id="PTHR46170">
    <property type="entry name" value="GATOR COMPLEX PROTEIN WDR59"/>
    <property type="match status" value="1"/>
</dbReference>
<feature type="repeat" description="WD" evidence="3">
    <location>
        <begin position="126"/>
        <end position="168"/>
    </location>
</feature>
<feature type="compositionally biased region" description="Low complexity" evidence="4">
    <location>
        <begin position="1415"/>
        <end position="1424"/>
    </location>
</feature>
<evidence type="ECO:0000256" key="1">
    <source>
        <dbReference type="ARBA" id="ARBA00022574"/>
    </source>
</evidence>
<accession>A0A4S2N049</accession>
<keyword evidence="7" id="KW-1185">Reference proteome</keyword>
<reference evidence="6 7" key="1">
    <citation type="submission" date="2019-04" db="EMBL/GenBank/DDBJ databases">
        <title>Comparative genomics and transcriptomics to analyze fruiting body development in filamentous ascomycetes.</title>
        <authorList>
            <consortium name="DOE Joint Genome Institute"/>
            <person name="Lutkenhaus R."/>
            <person name="Traeger S."/>
            <person name="Breuer J."/>
            <person name="Kuo A."/>
            <person name="Lipzen A."/>
            <person name="Pangilinan J."/>
            <person name="Dilworth D."/>
            <person name="Sandor L."/>
            <person name="Poggeler S."/>
            <person name="Barry K."/>
            <person name="Grigoriev I.V."/>
            <person name="Nowrousian M."/>
        </authorList>
    </citation>
    <scope>NUCLEOTIDE SEQUENCE [LARGE SCALE GENOMIC DNA]</scope>
    <source>
        <strain evidence="6 7">CBS 389.68</strain>
    </source>
</reference>
<feature type="region of interest" description="Disordered" evidence="4">
    <location>
        <begin position="493"/>
        <end position="514"/>
    </location>
</feature>
<evidence type="ECO:0000256" key="2">
    <source>
        <dbReference type="ARBA" id="ARBA00022737"/>
    </source>
</evidence>
<proteinExistence type="predicted"/>
<dbReference type="InterPro" id="IPR049567">
    <property type="entry name" value="WDR59-like"/>
</dbReference>
<protein>
    <recommendedName>
        <fullName evidence="5">WDR59/RTC1-like RING zinc finger domain-containing protein</fullName>
    </recommendedName>
</protein>
<sequence>MPLGPPAAMPSPKTQPVQGLPAESSKDSLTFKMDMSIKVDAPVGAMSISPCSRDVVLASRQGLHIIDLDNPYDPPRFLQHLTAWSVADVQWSPHASHPNWVVSTSNQNAIVWNLAMPASKSIEFVLKSHTRAISDINFSAHDPHTLATCSIDSFVHCWDLRTYQRPALSFCDWFAGATQVKFNRRDEHILASAHDKYVYIWDTRMGAKELRKITAHSTKIYGLDWNRTRKTGFLTCALDKSVRFWDYEKTPSSDIPDQVIHTAFPVWRARHTPFGWGVMTMPQRGDTSLYMWDSRAVRASKEPIHKFDGHTDNVKEFVWRWRGGDQDDRDDREFQLISWGLDRELRLWEVDKELTAKVGHDPNKKLRFRITRKGAKYQTYRNEEAIQRAHANELREAAKGIPKFTLTTDGRITPRSGIANGEGGISLLSGTGLGQQLNGTQGLGMAKRLSEDRRFEKSLAGTREGGFMRTRRKTRTEMNPIAWMRGVKIGRKVSEHGQEGSRTSAQGADFTSSWEAPEKLGDEVSYVGSKFRNVKFEKVNIAQRVCTFSLTGPWGVDHRWIFIRAQASFPEGYPTDGESIPEFQLEKTNIIPEEHVELIDIQLKRIASARVSRKRVCLEACLSYLLGEHPADGPLMGSDRDDESTTDDEEIVNISSHGDDEEGMTSHIHRTDQASVPLPTACGVTWSPDGRLICFFPPKEERPKFSLFSTLSMGDNERARGPNGNRMFEGFGRLFLDNAGRDTDTGENGSDSSFSSDSSDADTTIHPGATIGWNLRNVPTHITRGFKRGRSTDRSTQRSTGTGVKTVTAISKGKTLVSIHDMSHLLPAKQSLAVDYRIGEGPEVCRYNAEVAKKHGYPELADIWCLLEMVLCNDVPLNIYQNPKDRFGNWGDKVMVVAKRAALEKSRRDSGLGLDLDDDSDFERMDDVEFWGKVKWGAHPMGGGWLIPQIFAYFESIGDVQMLAMLSCVLTDSEASSGKNHLTETRAIDIPDSKRRSSVSRDYYPNVEMIVQSQQAAFSISPAHHSVSLTPIGPSGSYSSSPGRHFGSDPTHTLAFSAGTTPPGHLFDYGLYSLSSSPEVHHHHTMGNFRRSNSNISANFSRALMGASNASPPSRRRPSPADSLVNAFATSSAVTWGAITTFGSGSKGAAERAVSETMTDDNSSESGDSEYSPDPIIVTMHNSKSFDTEANISSSLLDSSRGALYRAWRDTYANLLYAWGLQTRRLEILKFNSIAFAPSEFDPHQHHSTVSSSPNAGSVYPDFGRHTRRHQSTSSVIGSISRTVATAPAKWDGLEMAGCCNRCGAVLDVTSGAKGECKACKRRQLTMVCVICHTVVKGLYTPCLQCGHVCHAECHRSWFFDINRDEDEYESLEDEGGGMKEKADNVDEECPAGCGCVCVYGAEEKTDEQYSTQATGGSSLSTRGGRSGRPVGVTALESYGAAGMYVKGKGAVMYRPPLVETFSDPWGEHLW</sequence>
<feature type="region of interest" description="Disordered" evidence="4">
    <location>
        <begin position="1154"/>
        <end position="1174"/>
    </location>
</feature>
<dbReference type="InParanoid" id="A0A4S2N049"/>
<evidence type="ECO:0000259" key="5">
    <source>
        <dbReference type="Pfam" id="PF17120"/>
    </source>
</evidence>
<gene>
    <name evidence="6" type="ORF">EX30DRAFT_186364</name>
</gene>
<keyword evidence="2" id="KW-0677">Repeat</keyword>
<feature type="region of interest" description="Disordered" evidence="4">
    <location>
        <begin position="738"/>
        <end position="772"/>
    </location>
</feature>
<dbReference type="OrthoDB" id="311712at2759"/>
<dbReference type="GO" id="GO:0035859">
    <property type="term" value="C:Seh1-associated complex"/>
    <property type="evidence" value="ECO:0007669"/>
    <property type="project" value="TreeGrafter"/>
</dbReference>
<feature type="region of interest" description="Disordered" evidence="4">
    <location>
        <begin position="784"/>
        <end position="803"/>
    </location>
</feature>
<dbReference type="GO" id="GO:0005774">
    <property type="term" value="C:vacuolar membrane"/>
    <property type="evidence" value="ECO:0007669"/>
    <property type="project" value="TreeGrafter"/>
</dbReference>
<evidence type="ECO:0000256" key="4">
    <source>
        <dbReference type="SAM" id="MobiDB-lite"/>
    </source>
</evidence>
<feature type="repeat" description="WD" evidence="3">
    <location>
        <begin position="213"/>
        <end position="248"/>
    </location>
</feature>
<feature type="region of interest" description="Disordered" evidence="4">
    <location>
        <begin position="1"/>
        <end position="24"/>
    </location>
</feature>